<dbReference type="Proteomes" id="UP000054047">
    <property type="component" value="Unassembled WGS sequence"/>
</dbReference>
<keyword evidence="3" id="KW-1133">Transmembrane helix</keyword>
<evidence type="ECO:0000313" key="8">
    <source>
        <dbReference type="EMBL" id="KIH53066.1"/>
    </source>
</evidence>
<protein>
    <submittedName>
        <fullName evidence="8">Cadherin domain protein</fullName>
    </submittedName>
</protein>
<evidence type="ECO:0000256" key="2">
    <source>
        <dbReference type="ARBA" id="ARBA00022692"/>
    </source>
</evidence>
<evidence type="ECO:0000259" key="7">
    <source>
        <dbReference type="PROSITE" id="PS50268"/>
    </source>
</evidence>
<sequence length="293" mass="31707">MFIIARDHGDPPRETKAEVIVSIYGTLITMATEPPTSETFEYTSSAEEETPTQPDYYYQSITTAPPTSGRGQTFSSFPTPSPAPQPPTMAVVPTIDISDLTGSAETTEITWIPTDMLPTSAETETTMHELPKTVPSTMKGTSTTAMTVPPTTTLSSTKPQRLAPVFNPAQITVTADENESEIEIAKAAGLAVDPSMAHFVSITVHVGDVNDWIPNFENSNYNFIVQEDTMPGTIIGQVTAFDQDKQDPNNRIRYRLVSAGGLEQHFSVNSETGLITLALQVDAFAGEKITVCQ</sequence>
<proteinExistence type="predicted"/>
<dbReference type="Gene3D" id="2.60.40.60">
    <property type="entry name" value="Cadherins"/>
    <property type="match status" value="1"/>
</dbReference>
<dbReference type="PANTHER" id="PTHR24028">
    <property type="entry name" value="CADHERIN-87A"/>
    <property type="match status" value="1"/>
</dbReference>
<reference evidence="8 9" key="1">
    <citation type="submission" date="2013-12" db="EMBL/GenBank/DDBJ databases">
        <title>Draft genome of the parsitic nematode Ancylostoma duodenale.</title>
        <authorList>
            <person name="Mitreva M."/>
        </authorList>
    </citation>
    <scope>NUCLEOTIDE SEQUENCE [LARGE SCALE GENOMIC DNA]</scope>
    <source>
        <strain evidence="8 9">Zhejiang</strain>
    </source>
</reference>
<organism evidence="8 9">
    <name type="scientific">Ancylostoma duodenale</name>
    <dbReference type="NCBI Taxonomy" id="51022"/>
    <lineage>
        <taxon>Eukaryota</taxon>
        <taxon>Metazoa</taxon>
        <taxon>Ecdysozoa</taxon>
        <taxon>Nematoda</taxon>
        <taxon>Chromadorea</taxon>
        <taxon>Rhabditida</taxon>
        <taxon>Rhabditina</taxon>
        <taxon>Rhabditomorpha</taxon>
        <taxon>Strongyloidea</taxon>
        <taxon>Ancylostomatidae</taxon>
        <taxon>Ancylostomatinae</taxon>
        <taxon>Ancylostoma</taxon>
    </lineage>
</organism>
<feature type="region of interest" description="Disordered" evidence="6">
    <location>
        <begin position="63"/>
        <end position="86"/>
    </location>
</feature>
<accession>A0A0C2G7M1</accession>
<dbReference type="InterPro" id="IPR015919">
    <property type="entry name" value="Cadherin-like_sf"/>
</dbReference>
<dbReference type="AlphaFoldDB" id="A0A0C2G7M1"/>
<evidence type="ECO:0000256" key="5">
    <source>
        <dbReference type="PROSITE-ProRule" id="PRU00043"/>
    </source>
</evidence>
<keyword evidence="4" id="KW-0325">Glycoprotein</keyword>
<dbReference type="InterPro" id="IPR002126">
    <property type="entry name" value="Cadherin-like_dom"/>
</dbReference>
<dbReference type="PROSITE" id="PS50268">
    <property type="entry name" value="CADHERIN_2"/>
    <property type="match status" value="1"/>
</dbReference>
<dbReference type="OrthoDB" id="6252479at2759"/>
<dbReference type="GO" id="GO:0007156">
    <property type="term" value="P:homophilic cell adhesion via plasma membrane adhesion molecules"/>
    <property type="evidence" value="ECO:0007669"/>
    <property type="project" value="InterPro"/>
</dbReference>
<dbReference type="PANTHER" id="PTHR24028:SF328">
    <property type="entry name" value="CADHERIN-3"/>
    <property type="match status" value="1"/>
</dbReference>
<dbReference type="InterPro" id="IPR050174">
    <property type="entry name" value="Protocadherin/Cadherin-CA"/>
</dbReference>
<evidence type="ECO:0000313" key="9">
    <source>
        <dbReference type="Proteomes" id="UP000054047"/>
    </source>
</evidence>
<dbReference type="Pfam" id="PF00028">
    <property type="entry name" value="Cadherin"/>
    <property type="match status" value="1"/>
</dbReference>
<keyword evidence="5" id="KW-0106">Calcium</keyword>
<dbReference type="GO" id="GO:0005509">
    <property type="term" value="F:calcium ion binding"/>
    <property type="evidence" value="ECO:0007669"/>
    <property type="project" value="UniProtKB-UniRule"/>
</dbReference>
<keyword evidence="2" id="KW-0812">Transmembrane</keyword>
<keyword evidence="9" id="KW-1185">Reference proteome</keyword>
<evidence type="ECO:0000256" key="1">
    <source>
        <dbReference type="ARBA" id="ARBA00004167"/>
    </source>
</evidence>
<dbReference type="GO" id="GO:0005886">
    <property type="term" value="C:plasma membrane"/>
    <property type="evidence" value="ECO:0007669"/>
    <property type="project" value="TreeGrafter"/>
</dbReference>
<feature type="domain" description="Cadherin" evidence="7">
    <location>
        <begin position="217"/>
        <end position="282"/>
    </location>
</feature>
<comment type="subcellular location">
    <subcellularLocation>
        <location evidence="1">Membrane</location>
        <topology evidence="1">Single-pass membrane protein</topology>
    </subcellularLocation>
</comment>
<evidence type="ECO:0000256" key="6">
    <source>
        <dbReference type="SAM" id="MobiDB-lite"/>
    </source>
</evidence>
<keyword evidence="3" id="KW-0472">Membrane</keyword>
<feature type="region of interest" description="Disordered" evidence="6">
    <location>
        <begin position="132"/>
        <end position="158"/>
    </location>
</feature>
<name>A0A0C2G7M1_9BILA</name>
<evidence type="ECO:0000256" key="4">
    <source>
        <dbReference type="ARBA" id="ARBA00023180"/>
    </source>
</evidence>
<gene>
    <name evidence="8" type="ORF">ANCDUO_16817</name>
</gene>
<evidence type="ECO:0000256" key="3">
    <source>
        <dbReference type="ARBA" id="ARBA00022989"/>
    </source>
</evidence>
<dbReference type="CDD" id="cd11304">
    <property type="entry name" value="Cadherin_repeat"/>
    <property type="match status" value="1"/>
</dbReference>
<dbReference type="SUPFAM" id="SSF49313">
    <property type="entry name" value="Cadherin-like"/>
    <property type="match status" value="1"/>
</dbReference>
<feature type="compositionally biased region" description="Low complexity" evidence="6">
    <location>
        <begin position="141"/>
        <end position="153"/>
    </location>
</feature>
<dbReference type="EMBL" id="KN742130">
    <property type="protein sequence ID" value="KIH53066.1"/>
    <property type="molecule type" value="Genomic_DNA"/>
</dbReference>